<accession>A0A1D1W3T6</accession>
<dbReference type="PANTHER" id="PTHR46182:SF2">
    <property type="entry name" value="FI19480P1"/>
    <property type="match status" value="1"/>
</dbReference>
<dbReference type="EMBL" id="BDGG01000012">
    <property type="protein sequence ID" value="GAV05639.1"/>
    <property type="molecule type" value="Genomic_DNA"/>
</dbReference>
<organism evidence="3 4">
    <name type="scientific">Ramazzottius varieornatus</name>
    <name type="common">Water bear</name>
    <name type="synonym">Tardigrade</name>
    <dbReference type="NCBI Taxonomy" id="947166"/>
    <lineage>
        <taxon>Eukaryota</taxon>
        <taxon>Metazoa</taxon>
        <taxon>Ecdysozoa</taxon>
        <taxon>Tardigrada</taxon>
        <taxon>Eutardigrada</taxon>
        <taxon>Parachela</taxon>
        <taxon>Hypsibioidea</taxon>
        <taxon>Ramazzottiidae</taxon>
        <taxon>Ramazzottius</taxon>
    </lineage>
</organism>
<keyword evidence="1" id="KW-0812">Transmembrane</keyword>
<evidence type="ECO:0008006" key="5">
    <source>
        <dbReference type="Google" id="ProtNLM"/>
    </source>
</evidence>
<evidence type="ECO:0000256" key="2">
    <source>
        <dbReference type="SAM" id="SignalP"/>
    </source>
</evidence>
<sequence>MEKTFLLTISCSLSMFYGMKMVAAQGQGGLPRPPPVPYFLGFYNSSSLGPNSMTMSADVVVTDYVPFNPDSNISASRQFEMARILLQREIACTRGCTGHGTCDSVTKFCVCEYFWTQDPFKEWHRPAAMHTNCDWNVFVVIAVLIGILFGLILLSILLHGLCRRYCYPQDKITSRRYRLVPEDEEYGGRRGGMRIKRTLVDSDEDENEAVFEAKNPQFYGTQAATQALITKPTTFEAGAHH</sequence>
<evidence type="ECO:0000313" key="3">
    <source>
        <dbReference type="EMBL" id="GAV05639.1"/>
    </source>
</evidence>
<dbReference type="OrthoDB" id="536372at2759"/>
<keyword evidence="1" id="KW-1133">Transmembrane helix</keyword>
<name>A0A1D1W3T6_RAMVA</name>
<dbReference type="GO" id="GO:0001764">
    <property type="term" value="P:neuron migration"/>
    <property type="evidence" value="ECO:0007669"/>
    <property type="project" value="TreeGrafter"/>
</dbReference>
<evidence type="ECO:0000256" key="1">
    <source>
        <dbReference type="SAM" id="Phobius"/>
    </source>
</evidence>
<dbReference type="Proteomes" id="UP000186922">
    <property type="component" value="Unassembled WGS sequence"/>
</dbReference>
<dbReference type="PANTHER" id="PTHR46182">
    <property type="entry name" value="FI19480P1"/>
    <property type="match status" value="1"/>
</dbReference>
<proteinExistence type="predicted"/>
<dbReference type="GO" id="GO:0016020">
    <property type="term" value="C:membrane"/>
    <property type="evidence" value="ECO:0007669"/>
    <property type="project" value="TreeGrafter"/>
</dbReference>
<gene>
    <name evidence="3" type="primary">RvY_15739-1</name>
    <name evidence="3" type="synonym">RvY_15739.1</name>
    <name evidence="3" type="ORF">RvY_15739</name>
</gene>
<comment type="caution">
    <text evidence="3">The sequence shown here is derived from an EMBL/GenBank/DDBJ whole genome shotgun (WGS) entry which is preliminary data.</text>
</comment>
<keyword evidence="4" id="KW-1185">Reference proteome</keyword>
<dbReference type="STRING" id="947166.A0A1D1W3T6"/>
<dbReference type="InterPro" id="IPR029865">
    <property type="entry name" value="KIAA0319-like"/>
</dbReference>
<protein>
    <recommendedName>
        <fullName evidence="5">EGF-like domain-containing protein</fullName>
    </recommendedName>
</protein>
<keyword evidence="2" id="KW-0732">Signal</keyword>
<feature type="transmembrane region" description="Helical" evidence="1">
    <location>
        <begin position="135"/>
        <end position="158"/>
    </location>
</feature>
<feature type="signal peptide" evidence="2">
    <location>
        <begin position="1"/>
        <end position="24"/>
    </location>
</feature>
<reference evidence="3 4" key="1">
    <citation type="journal article" date="2016" name="Nat. Commun.">
        <title>Extremotolerant tardigrade genome and improved radiotolerance of human cultured cells by tardigrade-unique protein.</title>
        <authorList>
            <person name="Hashimoto T."/>
            <person name="Horikawa D.D."/>
            <person name="Saito Y."/>
            <person name="Kuwahara H."/>
            <person name="Kozuka-Hata H."/>
            <person name="Shin-I T."/>
            <person name="Minakuchi Y."/>
            <person name="Ohishi K."/>
            <person name="Motoyama A."/>
            <person name="Aizu T."/>
            <person name="Enomoto A."/>
            <person name="Kondo K."/>
            <person name="Tanaka S."/>
            <person name="Hara Y."/>
            <person name="Koshikawa S."/>
            <person name="Sagara H."/>
            <person name="Miura T."/>
            <person name="Yokobori S."/>
            <person name="Miyagawa K."/>
            <person name="Suzuki Y."/>
            <person name="Kubo T."/>
            <person name="Oyama M."/>
            <person name="Kohara Y."/>
            <person name="Fujiyama A."/>
            <person name="Arakawa K."/>
            <person name="Katayama T."/>
            <person name="Toyoda A."/>
            <person name="Kunieda T."/>
        </authorList>
    </citation>
    <scope>NUCLEOTIDE SEQUENCE [LARGE SCALE GENOMIC DNA]</scope>
    <source>
        <strain evidence="3 4">YOKOZUNA-1</strain>
    </source>
</reference>
<keyword evidence="1" id="KW-0472">Membrane</keyword>
<dbReference type="GO" id="GO:0031410">
    <property type="term" value="C:cytoplasmic vesicle"/>
    <property type="evidence" value="ECO:0007669"/>
    <property type="project" value="TreeGrafter"/>
</dbReference>
<feature type="chain" id="PRO_5008899160" description="EGF-like domain-containing protein" evidence="2">
    <location>
        <begin position="25"/>
        <end position="241"/>
    </location>
</feature>
<evidence type="ECO:0000313" key="4">
    <source>
        <dbReference type="Proteomes" id="UP000186922"/>
    </source>
</evidence>
<dbReference type="AlphaFoldDB" id="A0A1D1W3T6"/>